<reference evidence="2" key="1">
    <citation type="submission" date="2021-06" db="EMBL/GenBank/DDBJ databases">
        <authorList>
            <person name="Huq M.A."/>
        </authorList>
    </citation>
    <scope>NUCLEOTIDE SEQUENCE</scope>
    <source>
        <strain evidence="2">MAH-26</strain>
    </source>
</reference>
<comment type="caution">
    <text evidence="2">The sequence shown here is derived from an EMBL/GenBank/DDBJ whole genome shotgun (WGS) entry which is preliminary data.</text>
</comment>
<accession>A0A9E2SAH2</accession>
<dbReference type="InterPro" id="IPR010902">
    <property type="entry name" value="NUMOD4"/>
</dbReference>
<keyword evidence="2" id="KW-0378">Hydrolase</keyword>
<feature type="domain" description="HNH nuclease" evidence="1">
    <location>
        <begin position="64"/>
        <end position="112"/>
    </location>
</feature>
<dbReference type="Pfam" id="PF07463">
    <property type="entry name" value="NUMOD4"/>
    <property type="match status" value="1"/>
</dbReference>
<protein>
    <submittedName>
        <fullName evidence="2">NUMOD4 motif-containing HNH endonuclease</fullName>
    </submittedName>
</protein>
<evidence type="ECO:0000259" key="1">
    <source>
        <dbReference type="SMART" id="SM00507"/>
    </source>
</evidence>
<dbReference type="EMBL" id="JAHSPG010000008">
    <property type="protein sequence ID" value="MBV4357712.1"/>
    <property type="molecule type" value="Genomic_DNA"/>
</dbReference>
<sequence>MDEIWRDVTGFEKYYQISNKGNVQSLDRIVYTNKGNARLVKGKLLTSRINNFGYLSVRLSYKGITRTLFMHRLIAQEFIDNPENKPFVNHIDGNKTNNSIENLEWVSHSENISHAYRSGLLNNNRGANHHESRIVVSVHTGQAFYTIKEAANNAQMNYNTFRNLLNSNGNTSYFKA</sequence>
<dbReference type="Pfam" id="PF13392">
    <property type="entry name" value="HNH_3"/>
    <property type="match status" value="1"/>
</dbReference>
<dbReference type="Proteomes" id="UP000812270">
    <property type="component" value="Unassembled WGS sequence"/>
</dbReference>
<dbReference type="GO" id="GO:0004519">
    <property type="term" value="F:endonuclease activity"/>
    <property type="evidence" value="ECO:0007669"/>
    <property type="project" value="UniProtKB-KW"/>
</dbReference>
<evidence type="ECO:0000313" key="2">
    <source>
        <dbReference type="EMBL" id="MBV4357712.1"/>
    </source>
</evidence>
<dbReference type="SMART" id="SM00507">
    <property type="entry name" value="HNHc"/>
    <property type="match status" value="1"/>
</dbReference>
<proteinExistence type="predicted"/>
<evidence type="ECO:0000313" key="3">
    <source>
        <dbReference type="Proteomes" id="UP000812270"/>
    </source>
</evidence>
<organism evidence="2 3">
    <name type="scientific">Pinibacter aurantiacus</name>
    <dbReference type="NCBI Taxonomy" id="2851599"/>
    <lineage>
        <taxon>Bacteria</taxon>
        <taxon>Pseudomonadati</taxon>
        <taxon>Bacteroidota</taxon>
        <taxon>Chitinophagia</taxon>
        <taxon>Chitinophagales</taxon>
        <taxon>Chitinophagaceae</taxon>
        <taxon>Pinibacter</taxon>
    </lineage>
</organism>
<gene>
    <name evidence="2" type="ORF">KTO63_11170</name>
</gene>
<keyword evidence="2" id="KW-0255">Endonuclease</keyword>
<keyword evidence="3" id="KW-1185">Reference proteome</keyword>
<dbReference type="InterPro" id="IPR003615">
    <property type="entry name" value="HNH_nuc"/>
</dbReference>
<dbReference type="AlphaFoldDB" id="A0A9E2SAH2"/>
<dbReference type="RefSeq" id="WP_217791370.1">
    <property type="nucleotide sequence ID" value="NZ_JAHSPG010000008.1"/>
</dbReference>
<name>A0A9E2SAH2_9BACT</name>
<dbReference type="GO" id="GO:0016788">
    <property type="term" value="F:hydrolase activity, acting on ester bonds"/>
    <property type="evidence" value="ECO:0007669"/>
    <property type="project" value="InterPro"/>
</dbReference>
<keyword evidence="2" id="KW-0540">Nuclease</keyword>